<comment type="caution">
    <text evidence="2">The sequence shown here is derived from an EMBL/GenBank/DDBJ whole genome shotgun (WGS) entry which is preliminary data.</text>
</comment>
<keyword evidence="3" id="KW-1185">Reference proteome</keyword>
<proteinExistence type="predicted"/>
<reference evidence="2" key="2">
    <citation type="submission" date="2022-01" db="EMBL/GenBank/DDBJ databases">
        <authorList>
            <person name="Yamashiro T."/>
            <person name="Shiraishi A."/>
            <person name="Satake H."/>
            <person name="Nakayama K."/>
        </authorList>
    </citation>
    <scope>NUCLEOTIDE SEQUENCE</scope>
</reference>
<dbReference type="Proteomes" id="UP001151760">
    <property type="component" value="Unassembled WGS sequence"/>
</dbReference>
<protein>
    <submittedName>
        <fullName evidence="2">Uncharacterized protein</fullName>
    </submittedName>
</protein>
<organism evidence="2 3">
    <name type="scientific">Tanacetum coccineum</name>
    <dbReference type="NCBI Taxonomy" id="301880"/>
    <lineage>
        <taxon>Eukaryota</taxon>
        <taxon>Viridiplantae</taxon>
        <taxon>Streptophyta</taxon>
        <taxon>Embryophyta</taxon>
        <taxon>Tracheophyta</taxon>
        <taxon>Spermatophyta</taxon>
        <taxon>Magnoliopsida</taxon>
        <taxon>eudicotyledons</taxon>
        <taxon>Gunneridae</taxon>
        <taxon>Pentapetalae</taxon>
        <taxon>asterids</taxon>
        <taxon>campanulids</taxon>
        <taxon>Asterales</taxon>
        <taxon>Asteraceae</taxon>
        <taxon>Asteroideae</taxon>
        <taxon>Anthemideae</taxon>
        <taxon>Anthemidinae</taxon>
        <taxon>Tanacetum</taxon>
    </lineage>
</organism>
<dbReference type="EMBL" id="BQNB010021123">
    <property type="protein sequence ID" value="GJU03130.1"/>
    <property type="molecule type" value="Genomic_DNA"/>
</dbReference>
<evidence type="ECO:0000313" key="2">
    <source>
        <dbReference type="EMBL" id="GJU03130.1"/>
    </source>
</evidence>
<name>A0ABQ5ITU0_9ASTR</name>
<reference evidence="2" key="1">
    <citation type="journal article" date="2022" name="Int. J. Mol. Sci.">
        <title>Draft Genome of Tanacetum Coccineum: Genomic Comparison of Closely Related Tanacetum-Family Plants.</title>
        <authorList>
            <person name="Yamashiro T."/>
            <person name="Shiraishi A."/>
            <person name="Nakayama K."/>
            <person name="Satake H."/>
        </authorList>
    </citation>
    <scope>NUCLEOTIDE SEQUENCE</scope>
</reference>
<accession>A0ABQ5ITU0</accession>
<gene>
    <name evidence="2" type="ORF">Tco_1113468</name>
</gene>
<evidence type="ECO:0000256" key="1">
    <source>
        <dbReference type="SAM" id="MobiDB-lite"/>
    </source>
</evidence>
<feature type="non-terminal residue" evidence="2">
    <location>
        <position position="23"/>
    </location>
</feature>
<evidence type="ECO:0000313" key="3">
    <source>
        <dbReference type="Proteomes" id="UP001151760"/>
    </source>
</evidence>
<sequence length="23" mass="2604">MEYNPLHDADNVMPSSFHDVADV</sequence>
<feature type="compositionally biased region" description="Basic and acidic residues" evidence="1">
    <location>
        <begin position="1"/>
        <end position="10"/>
    </location>
</feature>
<feature type="region of interest" description="Disordered" evidence="1">
    <location>
        <begin position="1"/>
        <end position="23"/>
    </location>
</feature>